<dbReference type="EMBL" id="AILU01000023">
    <property type="protein sequence ID" value="EJF79380.1"/>
    <property type="molecule type" value="Genomic_DNA"/>
</dbReference>
<gene>
    <name evidence="3" type="ORF">MCQ_00921</name>
</gene>
<protein>
    <recommendedName>
        <fullName evidence="5">Trimeric autotransporter adhesin YadA-like head domain-containing protein</fullName>
    </recommendedName>
</protein>
<feature type="non-terminal residue" evidence="3">
    <location>
        <position position="869"/>
    </location>
</feature>
<feature type="domain" description="Trimeric autotransporter adhesin YadA-like head" evidence="1">
    <location>
        <begin position="223"/>
        <end position="241"/>
    </location>
</feature>
<feature type="domain" description="Trimeric autotransporter adhesin YadA-like stalk" evidence="2">
    <location>
        <begin position="373"/>
        <end position="414"/>
    </location>
</feature>
<proteinExistence type="predicted"/>
<dbReference type="Gene3D" id="6.20.50.100">
    <property type="match status" value="1"/>
</dbReference>
<keyword evidence="4" id="KW-1185">Reference proteome</keyword>
<dbReference type="AlphaFoldDB" id="J1J6I9"/>
<dbReference type="Gene3D" id="1.20.5.170">
    <property type="match status" value="3"/>
</dbReference>
<reference evidence="3 4" key="1">
    <citation type="submission" date="2012-03" db="EMBL/GenBank/DDBJ databases">
        <title>The Genome Sequence of Bartonella washoensis Sb944nv.</title>
        <authorList>
            <consortium name="The Broad Institute Genome Sequencing Platform"/>
            <consortium name="The Broad Institute Genome Sequencing Center for Infectious Disease"/>
            <person name="Feldgarden M."/>
            <person name="Kirby J."/>
            <person name="Kosoy M."/>
            <person name="Birtles R."/>
            <person name="Probert W.S."/>
            <person name="Chiaraviglio L."/>
            <person name="Young S.K."/>
            <person name="Zeng Q."/>
            <person name="Gargeya S."/>
            <person name="Fitzgerald M."/>
            <person name="Haas B."/>
            <person name="Abouelleil A."/>
            <person name="Alvarado L."/>
            <person name="Arachchi H.M."/>
            <person name="Berlin A."/>
            <person name="Chapman S.B."/>
            <person name="Gearin G."/>
            <person name="Goldberg J."/>
            <person name="Griggs A."/>
            <person name="Gujja S."/>
            <person name="Hansen M."/>
            <person name="Heiman D."/>
            <person name="Howarth C."/>
            <person name="Larimer J."/>
            <person name="Lui A."/>
            <person name="MacDonald P.J.P."/>
            <person name="McCowen C."/>
            <person name="Montmayeur A."/>
            <person name="Murphy C."/>
            <person name="Neiman D."/>
            <person name="Pearson M."/>
            <person name="Priest M."/>
            <person name="Roberts A."/>
            <person name="Saif S."/>
            <person name="Shea T."/>
            <person name="Sisk P."/>
            <person name="Stolte C."/>
            <person name="Sykes S."/>
            <person name="Wortman J."/>
            <person name="Nusbaum C."/>
            <person name="Birren B."/>
        </authorList>
    </citation>
    <scope>NUCLEOTIDE SEQUENCE [LARGE SCALE GENOMIC DNA]</scope>
    <source>
        <strain evidence="3 4">Sb944nv</strain>
    </source>
</reference>
<dbReference type="Gene3D" id="2.150.10.10">
    <property type="entry name" value="Serralysin-like metalloprotease, C-terminal"/>
    <property type="match status" value="1"/>
</dbReference>
<evidence type="ECO:0008006" key="5">
    <source>
        <dbReference type="Google" id="ProtNLM"/>
    </source>
</evidence>
<evidence type="ECO:0000313" key="3">
    <source>
        <dbReference type="EMBL" id="EJF79380.1"/>
    </source>
</evidence>
<dbReference type="CDD" id="cd12820">
    <property type="entry name" value="LbR_YadA-like"/>
    <property type="match status" value="1"/>
</dbReference>
<dbReference type="Pfam" id="PF05658">
    <property type="entry name" value="YadA_head"/>
    <property type="match status" value="3"/>
</dbReference>
<sequence length="869" mass="90924">MKKFYATRATSNLNYSRFLYSPSLVREVSLVAVVAFLSNFSPANAGVSGDTGNGQPNNVKTNEQVQSVGVFAPVSLDEQAMASVPVSAGVMSVDVTAGAEGLQANEMSGGAHSVEIFAPSIEQAAVLEPLHAGMTIRNGRPNSSVTADEQAQSFEVFALIGEQPASDNHSTQFLTRAMPNVLPITEEDYGESHPLSSGYNSQAIGNSAIAMGPWAQTKDIDNIAIGKMAHASGKSAIAIGSEYHKENGDDYTTAKGDYTTAVGAISKALDYGATALGHRAYAYNNRSISIGFYSRAYNYGSIALGSQAEAKVDGGVAIGKGSVASIPGNIAGYDPITGKNTTQTNVIWKSSPDFGAVSVGVITGDAKDWKTRQITGIAAGTLDTDAVNVAQLKALRAFAAQGWKLSVGGANATDVSIGGTVDLAAGSTNLKITKGEKDNNIKFDLAKDITLDRAKVGGNTLDATGLVITSGPKITTAGIDAGNKEIKNIKAGELSANSQQAVTGSQLYATNNNVTQNTNKITEANTKITKNTADITTANSNISSLDKNISTYFGGGANVLQGKGPTYKIQDQQYNDVGSAFEGVNSSFTNVNNKITEVKKNLLVKQEEETKLLSSDEVSKKGTGVITIGKETGGIEISVLNQDKFTRTISGLSGGKLTENSNEAVNGSQMYVLGNKIATYLGGGADFGYGNWSDPAFKIKTIKDDGSEGEESYMNIAAAFEGVGTSFTNIKNELKKEINNVVSDSLVKQDKETEPITIGEGTDGNEISILNQEKNSRTISGLKAGTLADTSTEAVNGAQLYTLGDKVAKTLGGGASYENGTWVTPTFTVKNFNSEGSVSETTYDDVASAFTGVGNSFEKVKDSFKNIKN</sequence>
<dbReference type="InterPro" id="IPR008640">
    <property type="entry name" value="Adhesin_Head_dom"/>
</dbReference>
<dbReference type="InterPro" id="IPR011049">
    <property type="entry name" value="Serralysin-like_metalloprot_C"/>
</dbReference>
<evidence type="ECO:0000313" key="4">
    <source>
        <dbReference type="Proteomes" id="UP000008947"/>
    </source>
</evidence>
<dbReference type="Proteomes" id="UP000008947">
    <property type="component" value="Unassembled WGS sequence"/>
</dbReference>
<name>J1J6I9_9HYPH</name>
<dbReference type="eggNOG" id="COG5295">
    <property type="taxonomic scope" value="Bacteria"/>
</dbReference>
<accession>J1J6I9</accession>
<dbReference type="SUPFAM" id="SSF101967">
    <property type="entry name" value="Adhesin YadA, collagen-binding domain"/>
    <property type="match status" value="2"/>
</dbReference>
<dbReference type="HOGENOM" id="CLU_011444_0_0_5"/>
<evidence type="ECO:0000259" key="1">
    <source>
        <dbReference type="Pfam" id="PF05658"/>
    </source>
</evidence>
<feature type="domain" description="Trimeric autotransporter adhesin YadA-like stalk" evidence="2">
    <location>
        <begin position="486"/>
        <end position="528"/>
    </location>
</feature>
<comment type="caution">
    <text evidence="3">The sequence shown here is derived from an EMBL/GenBank/DDBJ whole genome shotgun (WGS) entry which is preliminary data.</text>
</comment>
<feature type="domain" description="Trimeric autotransporter adhesin YadA-like stalk" evidence="2">
    <location>
        <begin position="663"/>
        <end position="687"/>
    </location>
</feature>
<evidence type="ECO:0000259" key="2">
    <source>
        <dbReference type="Pfam" id="PF05662"/>
    </source>
</evidence>
<dbReference type="Pfam" id="PF05662">
    <property type="entry name" value="YadA_stalk"/>
    <property type="match status" value="4"/>
</dbReference>
<dbReference type="Gene3D" id="2.20.70.140">
    <property type="match status" value="1"/>
</dbReference>
<feature type="domain" description="Trimeric autotransporter adhesin YadA-like stalk" evidence="2">
    <location>
        <begin position="779"/>
        <end position="818"/>
    </location>
</feature>
<feature type="domain" description="Trimeric autotransporter adhesin YadA-like head" evidence="1">
    <location>
        <begin position="254"/>
        <end position="280"/>
    </location>
</feature>
<dbReference type="InterPro" id="IPR008635">
    <property type="entry name" value="Coiled_stalk_dom"/>
</dbReference>
<organism evidence="3 4">
    <name type="scientific">Candidatus Bartonella washoeensis Sb944nv</name>
    <dbReference type="NCBI Taxonomy" id="1094563"/>
    <lineage>
        <taxon>Bacteria</taxon>
        <taxon>Pseudomonadati</taxon>
        <taxon>Pseudomonadota</taxon>
        <taxon>Alphaproteobacteria</taxon>
        <taxon>Hyphomicrobiales</taxon>
        <taxon>Bartonellaceae</taxon>
        <taxon>Bartonella</taxon>
    </lineage>
</organism>
<dbReference type="Gene3D" id="6.10.250.2030">
    <property type="match status" value="1"/>
</dbReference>
<dbReference type="GO" id="GO:0019867">
    <property type="term" value="C:outer membrane"/>
    <property type="evidence" value="ECO:0007669"/>
    <property type="project" value="InterPro"/>
</dbReference>
<feature type="domain" description="Trimeric autotransporter adhesin YadA-like head" evidence="1">
    <location>
        <begin position="299"/>
        <end position="322"/>
    </location>
</feature>